<organism evidence="1">
    <name type="scientific">Micromonas commoda virus</name>
    <dbReference type="NCBI Taxonomy" id="3057169"/>
    <lineage>
        <taxon>Viruses</taxon>
        <taxon>Varidnaviria</taxon>
        <taxon>Bamfordvirae</taxon>
        <taxon>Nucleocytoviricota</taxon>
        <taxon>Megaviricetes</taxon>
        <taxon>Algavirales</taxon>
        <taxon>Phycodnaviridae</taxon>
    </lineage>
</organism>
<proteinExistence type="predicted"/>
<protein>
    <submittedName>
        <fullName evidence="1">Uncharacterized protein</fullName>
    </submittedName>
</protein>
<sequence length="45" mass="5137">MDIGTRTIILTGSLALFGLVDFKRELDRLKKLKIEQDAHVHSKDN</sequence>
<accession>A0AAU7YR09</accession>
<evidence type="ECO:0000313" key="1">
    <source>
        <dbReference type="EMBL" id="XCA47466.1"/>
    </source>
</evidence>
<dbReference type="EMBL" id="PP911589">
    <property type="protein sequence ID" value="XCA47466.1"/>
    <property type="molecule type" value="Genomic_DNA"/>
</dbReference>
<reference evidence="1" key="1">
    <citation type="submission" date="2024-06" db="EMBL/GenBank/DDBJ databases">
        <title>Evidence of context-dependent and transient costs of resisting viral infection in isolates of the marine microalga Micromonas sp. (class Mamiellophyceae).</title>
        <authorList>
            <person name="Bedi de Silva A."/>
            <person name="Schvarcz C.R."/>
            <person name="Steward G.R."/>
            <person name="Edwards K.F."/>
        </authorList>
    </citation>
    <scope>NUCLEOTIDE SEQUENCE</scope>
    <source>
        <strain evidence="1">McV-KB2</strain>
    </source>
</reference>
<name>A0AAU7YR09_9PHYC</name>